<name>A0A413FA29_9FIRM</name>
<sequence>MKKKWAILGTAMMAAVAITACGSKDTTATTVAVETTAQAASDTAAPESQAGTTEAGSGTTAAEGESGSVAAGEENKAAGDTANETVNTGDEADDVSEQAEDLTAEEIKTFAGKVQKAVADKDIKALADLCAYPVYVSLSEGEGSEIDNKEAFIALDAAKMFTEGMLKEIEETDPATLEQFGAGVIMGNENNIIFNNVDGQPAITGINLK</sequence>
<gene>
    <name evidence="3" type="ORF">DWV29_21470</name>
</gene>
<feature type="compositionally biased region" description="Acidic residues" evidence="1">
    <location>
        <begin position="90"/>
        <end position="99"/>
    </location>
</feature>
<feature type="region of interest" description="Disordered" evidence="1">
    <location>
        <begin position="37"/>
        <end position="99"/>
    </location>
</feature>
<dbReference type="OrthoDB" id="1907623at2"/>
<accession>A0A413FA29</accession>
<feature type="signal peptide" evidence="2">
    <location>
        <begin position="1"/>
        <end position="20"/>
    </location>
</feature>
<dbReference type="EMBL" id="QSBM01000019">
    <property type="protein sequence ID" value="RGX25468.1"/>
    <property type="molecule type" value="Genomic_DNA"/>
</dbReference>
<keyword evidence="2" id="KW-0732">Signal</keyword>
<evidence type="ECO:0000256" key="1">
    <source>
        <dbReference type="SAM" id="MobiDB-lite"/>
    </source>
</evidence>
<dbReference type="RefSeq" id="WP_007715757.1">
    <property type="nucleotide sequence ID" value="NZ_BAABXR010000002.1"/>
</dbReference>
<dbReference type="PROSITE" id="PS51257">
    <property type="entry name" value="PROKAR_LIPOPROTEIN"/>
    <property type="match status" value="1"/>
</dbReference>
<proteinExistence type="predicted"/>
<protein>
    <submittedName>
        <fullName evidence="3">Uncharacterized protein</fullName>
    </submittedName>
</protein>
<organism evidence="3 4">
    <name type="scientific">Enterocloster asparagiformis</name>
    <dbReference type="NCBI Taxonomy" id="333367"/>
    <lineage>
        <taxon>Bacteria</taxon>
        <taxon>Bacillati</taxon>
        <taxon>Bacillota</taxon>
        <taxon>Clostridia</taxon>
        <taxon>Lachnospirales</taxon>
        <taxon>Lachnospiraceae</taxon>
        <taxon>Enterocloster</taxon>
    </lineage>
</organism>
<evidence type="ECO:0000313" key="3">
    <source>
        <dbReference type="EMBL" id="RGX25468.1"/>
    </source>
</evidence>
<comment type="caution">
    <text evidence="3">The sequence shown here is derived from an EMBL/GenBank/DDBJ whole genome shotgun (WGS) entry which is preliminary data.</text>
</comment>
<feature type="compositionally biased region" description="Low complexity" evidence="1">
    <location>
        <begin position="50"/>
        <end position="72"/>
    </location>
</feature>
<feature type="chain" id="PRO_5039631629" evidence="2">
    <location>
        <begin position="21"/>
        <end position="209"/>
    </location>
</feature>
<evidence type="ECO:0000313" key="4">
    <source>
        <dbReference type="Proteomes" id="UP000283880"/>
    </source>
</evidence>
<dbReference type="Proteomes" id="UP000283880">
    <property type="component" value="Unassembled WGS sequence"/>
</dbReference>
<dbReference type="AlphaFoldDB" id="A0A413FA29"/>
<evidence type="ECO:0000256" key="2">
    <source>
        <dbReference type="SAM" id="SignalP"/>
    </source>
</evidence>
<reference evidence="3 4" key="1">
    <citation type="submission" date="2018-08" db="EMBL/GenBank/DDBJ databases">
        <title>A genome reference for cultivated species of the human gut microbiota.</title>
        <authorList>
            <person name="Zou Y."/>
            <person name="Xue W."/>
            <person name="Luo G."/>
        </authorList>
    </citation>
    <scope>NUCLEOTIDE SEQUENCE [LARGE SCALE GENOMIC DNA]</scope>
    <source>
        <strain evidence="3 4">AF04-15</strain>
    </source>
</reference>